<dbReference type="RefSeq" id="WP_099126122.1">
    <property type="nucleotide sequence ID" value="NZ_CAWNRH010000141.1"/>
</dbReference>
<gene>
    <name evidence="5" type="ORF">Xsto_03892</name>
</gene>
<feature type="compositionally biased region" description="Low complexity" evidence="4">
    <location>
        <begin position="14"/>
        <end position="26"/>
    </location>
</feature>
<organism evidence="5 6">
    <name type="scientific">Xenorhabdus stockiae</name>
    <dbReference type="NCBI Taxonomy" id="351614"/>
    <lineage>
        <taxon>Bacteria</taxon>
        <taxon>Pseudomonadati</taxon>
        <taxon>Pseudomonadota</taxon>
        <taxon>Gammaproteobacteria</taxon>
        <taxon>Enterobacterales</taxon>
        <taxon>Morganellaceae</taxon>
        <taxon>Xenorhabdus</taxon>
    </lineage>
</organism>
<protein>
    <submittedName>
        <fullName evidence="5">Molecular chaperone</fullName>
    </submittedName>
</protein>
<evidence type="ECO:0000313" key="5">
    <source>
        <dbReference type="EMBL" id="PHM60555.1"/>
    </source>
</evidence>
<evidence type="ECO:0000256" key="1">
    <source>
        <dbReference type="ARBA" id="ARBA00023015"/>
    </source>
</evidence>
<dbReference type="Proteomes" id="UP000222366">
    <property type="component" value="Unassembled WGS sequence"/>
</dbReference>
<proteinExistence type="inferred from homology"/>
<accession>A0A2D0KB53</accession>
<comment type="caution">
    <text evidence="5">The sequence shown here is derived from an EMBL/GenBank/DDBJ whole genome shotgun (WGS) entry which is preliminary data.</text>
</comment>
<dbReference type="AlphaFoldDB" id="A0A2D0KB53"/>
<dbReference type="HAMAP" id="MF_04158">
    <property type="entry name" value="Antitermination_lambda"/>
    <property type="match status" value="1"/>
</dbReference>
<keyword evidence="6" id="KW-1185">Reference proteome</keyword>
<dbReference type="Gene3D" id="1.10.274.110">
    <property type="match status" value="2"/>
</dbReference>
<keyword evidence="2" id="KW-0238">DNA-binding</keyword>
<dbReference type="InterPro" id="IPR036410">
    <property type="entry name" value="HSP_DnaJ_Cys-rich_dom_sf"/>
</dbReference>
<feature type="region of interest" description="Disordered" evidence="4">
    <location>
        <begin position="1"/>
        <end position="29"/>
    </location>
</feature>
<evidence type="ECO:0000313" key="6">
    <source>
        <dbReference type="Proteomes" id="UP000222366"/>
    </source>
</evidence>
<evidence type="ECO:0000256" key="2">
    <source>
        <dbReference type="ARBA" id="ARBA00023125"/>
    </source>
</evidence>
<name>A0A2D0KB53_9GAMM</name>
<reference evidence="5 6" key="1">
    <citation type="journal article" date="2017" name="Nat. Microbiol.">
        <title>Natural product diversity associated with the nematode symbionts Photorhabdus and Xenorhabdus.</title>
        <authorList>
            <person name="Tobias N.J."/>
            <person name="Wolff H."/>
            <person name="Djahanschiri B."/>
            <person name="Grundmann F."/>
            <person name="Kronenwerth M."/>
            <person name="Shi Y.M."/>
            <person name="Simonyi S."/>
            <person name="Grun P."/>
            <person name="Shapiro-Ilan D."/>
            <person name="Pidot S.J."/>
            <person name="Stinear T.P."/>
            <person name="Ebersberger I."/>
            <person name="Bode H.B."/>
        </authorList>
    </citation>
    <scope>NUCLEOTIDE SEQUENCE [LARGE SCALE GENOMIC DNA]</scope>
    <source>
        <strain evidence="5 6">DSM 17904</strain>
    </source>
</reference>
<dbReference type="GO" id="GO:0006355">
    <property type="term" value="P:regulation of DNA-templated transcription"/>
    <property type="evidence" value="ECO:0007669"/>
    <property type="project" value="InterPro"/>
</dbReference>
<dbReference type="EMBL" id="NJAJ01000063">
    <property type="protein sequence ID" value="PHM60555.1"/>
    <property type="molecule type" value="Genomic_DNA"/>
</dbReference>
<dbReference type="InterPro" id="IPR003222">
    <property type="entry name" value="Antitermntn"/>
</dbReference>
<evidence type="ECO:0000256" key="3">
    <source>
        <dbReference type="ARBA" id="ARBA00023163"/>
    </source>
</evidence>
<dbReference type="InterPro" id="IPR038500">
    <property type="entry name" value="Antitermination_sf"/>
</dbReference>
<evidence type="ECO:0000256" key="4">
    <source>
        <dbReference type="SAM" id="MobiDB-lite"/>
    </source>
</evidence>
<dbReference type="Pfam" id="PF03589">
    <property type="entry name" value="Antiterm"/>
    <property type="match status" value="2"/>
</dbReference>
<keyword evidence="1" id="KW-0805">Transcription regulation</keyword>
<dbReference type="GO" id="GO:0003677">
    <property type="term" value="F:DNA binding"/>
    <property type="evidence" value="ECO:0007669"/>
    <property type="project" value="UniProtKB-KW"/>
</dbReference>
<sequence length="259" mass="28750">MKLESALKHFHPKSPAFSDSSSSTAPDRMKGMDTAAALGMAESRAKFGMTAFFAKNGISEEGRFSTVESLTRYARQAAPKLIAKAAGNKLGQCMVILSKMAFEEYSRSAASTCQCQECKGKGLIYSVKDVEKHPGIIRADGVMVLEPWIEKEQVGELCQKCNGKGILSNRCRCKGRGLVLDEEQTALQGAPVHKICPRCSGRGYSRVPSSVAYTAIKVYLPELNERTWRRNWKPFYQKLVEKCYSEQQRAEVAFNEVTK</sequence>
<dbReference type="SUPFAM" id="SSF57938">
    <property type="entry name" value="DnaJ/Hsp40 cysteine-rich domain"/>
    <property type="match status" value="1"/>
</dbReference>
<keyword evidence="3" id="KW-0804">Transcription</keyword>